<feature type="region of interest" description="Disordered" evidence="3">
    <location>
        <begin position="521"/>
        <end position="542"/>
    </location>
</feature>
<organism evidence="4 5">
    <name type="scientific">Blomia tropicalis</name>
    <name type="common">Mite</name>
    <dbReference type="NCBI Taxonomy" id="40697"/>
    <lineage>
        <taxon>Eukaryota</taxon>
        <taxon>Metazoa</taxon>
        <taxon>Ecdysozoa</taxon>
        <taxon>Arthropoda</taxon>
        <taxon>Chelicerata</taxon>
        <taxon>Arachnida</taxon>
        <taxon>Acari</taxon>
        <taxon>Acariformes</taxon>
        <taxon>Sarcoptiformes</taxon>
        <taxon>Astigmata</taxon>
        <taxon>Glycyphagoidea</taxon>
        <taxon>Echimyopodidae</taxon>
        <taxon>Blomia</taxon>
    </lineage>
</organism>
<feature type="region of interest" description="Disordered" evidence="3">
    <location>
        <begin position="103"/>
        <end position="129"/>
    </location>
</feature>
<dbReference type="PANTHER" id="PTHR21677:SF1">
    <property type="entry name" value="PROTEIN CRAMPED-LIKE"/>
    <property type="match status" value="1"/>
</dbReference>
<evidence type="ECO:0000256" key="3">
    <source>
        <dbReference type="SAM" id="MobiDB-lite"/>
    </source>
</evidence>
<sequence>MSKRKRQDSPTSIMNVPPINEIESCNINEDVTTDEAKQEAIKKHENEGNLVNSSDNNVQVTVNCDNLNSRRKSNRILSLKKSVNFNQQNSPLVDEGLIQTVSNNNNESSVSDLTNNSDPKTIQSSISSDNGIGSNLISSCSSQVSSSNQINQQNNNSKNVSQNISAVGKSLRKNQVWTEDHTRWFFEALCEHGKDFNHIQAYIAARCEKKGISSDMIKNYEQVRHYYYRMWHKISQMLKISNAIEKGVQEIYGLINYGEIWKKFGSKFDAKSSAHLQQLVDHGYAVFKVKGKSVRVRTPICNALKKIHNIQTQTIEKPITQSIPKEITVELIPATNSDWIHVHSLAQNPRLRTKLAMQYRLSTLISYLERRWSLFRHKENISKELFNSSLCKEDNSTQLAKKSFFLCLRPQNTEKLNEQVLLKSTSNSISMNSYRSTHSNSQIDLSLSSYMKNLFNEDMSMNDNKKSKIRKGSAKKGSCTTAKEKPKDVSEIATVEEPEKDLQENERPLDLFKMLDSMNEELEKKKNKPEYDKSNNETDFNDLNVEVDNGKQIAQDNIELSQLSEPPAHTTLAQWLAGNPSSSLSSSERIKENTTNCEKIDNNDKSSLASPNFPQEVKNKKRRGSIEIANNEMIHLLSAKQARLGWTFEDAQSVTIGEIYLLFSCPSKIVLEYLWTENVEKVEEIGNDCQMEKNDNESAPLESSEFIKQTSCSSLLQKLLIAANFTLSNLKRPSNLASINSTIGRSSVSSNKMNRKRPPKNELLSTLIQETILDDDINANANSDNLNTDLNPETKQVSNQEILASAEIKKKGQLSKVSTQKDRTQLQHQVKSKHRTTPVMDDPTKVEEVLKELKASNSRRQRRPLSKPFIYNLQNKVLNSKKLVNGTHSALLVIPASTGQPSKQILLTDLLTNHIPQASISLSNATNSMSDQNHMTTVNQIQSNEHQQLNNASSVLIPIHVERKTIASDIPISSGKQELQLQQSKNTQMNEIDQIESIPHFISGNGDDSNINESKSLSDSKKQKQTDRINITKPSTAETHSQLSWLNEVDNDYSLGSLLTACDIPNEDNTTQKLINNGTTLSSMMQTQMNSLTNDNSVDLIAKFADLAAQISSEVKMS</sequence>
<keyword evidence="1" id="KW-0238">DNA-binding</keyword>
<dbReference type="GO" id="GO:0007389">
    <property type="term" value="P:pattern specification process"/>
    <property type="evidence" value="ECO:0007669"/>
    <property type="project" value="TreeGrafter"/>
</dbReference>
<evidence type="ECO:0000313" key="4">
    <source>
        <dbReference type="EMBL" id="KAJ6225532.1"/>
    </source>
</evidence>
<keyword evidence="2" id="KW-0539">Nucleus</keyword>
<protein>
    <submittedName>
        <fullName evidence="4">Uncharacterized protein</fullName>
    </submittedName>
</protein>
<dbReference type="GO" id="GO:0003682">
    <property type="term" value="F:chromatin binding"/>
    <property type="evidence" value="ECO:0007669"/>
    <property type="project" value="InterPro"/>
</dbReference>
<keyword evidence="5" id="KW-1185">Reference proteome</keyword>
<evidence type="ECO:0000256" key="2">
    <source>
        <dbReference type="ARBA" id="ARBA00023242"/>
    </source>
</evidence>
<dbReference type="OMA" id="INYGEIW"/>
<dbReference type="AlphaFoldDB" id="A0A9Q0MGZ6"/>
<dbReference type="PANTHER" id="PTHR21677">
    <property type="entry name" value="CRAMPED PROTEIN"/>
    <property type="match status" value="1"/>
</dbReference>
<reference evidence="4" key="1">
    <citation type="submission" date="2022-12" db="EMBL/GenBank/DDBJ databases">
        <title>Genome assemblies of Blomia tropicalis.</title>
        <authorList>
            <person name="Cui Y."/>
        </authorList>
    </citation>
    <scope>NUCLEOTIDE SEQUENCE</scope>
    <source>
        <tissue evidence="4">Adult mites</tissue>
    </source>
</reference>
<feature type="compositionally biased region" description="Basic and acidic residues" evidence="3">
    <location>
        <begin position="588"/>
        <end position="604"/>
    </location>
</feature>
<feature type="compositionally biased region" description="Basic and acidic residues" evidence="3">
    <location>
        <begin position="1016"/>
        <end position="1027"/>
    </location>
</feature>
<accession>A0A9Q0MGZ6</accession>
<name>A0A9Q0MGZ6_BLOTA</name>
<comment type="caution">
    <text evidence="4">The sequence shown here is derived from an EMBL/GenBank/DDBJ whole genome shotgun (WGS) entry which is preliminary data.</text>
</comment>
<feature type="region of interest" description="Disordered" evidence="3">
    <location>
        <begin position="464"/>
        <end position="489"/>
    </location>
</feature>
<gene>
    <name evidence="4" type="ORF">RDWZM_004077</name>
</gene>
<dbReference type="EMBL" id="JAPWDV010000001">
    <property type="protein sequence ID" value="KAJ6225532.1"/>
    <property type="molecule type" value="Genomic_DNA"/>
</dbReference>
<dbReference type="Proteomes" id="UP001142055">
    <property type="component" value="Chromosome 1"/>
</dbReference>
<feature type="region of interest" description="Disordered" evidence="3">
    <location>
        <begin position="999"/>
        <end position="1028"/>
    </location>
</feature>
<feature type="compositionally biased region" description="Polar residues" evidence="3">
    <location>
        <begin position="112"/>
        <end position="121"/>
    </location>
</feature>
<proteinExistence type="predicted"/>
<dbReference type="GO" id="GO:0003677">
    <property type="term" value="F:DNA binding"/>
    <property type="evidence" value="ECO:0007669"/>
    <property type="project" value="UniProtKB-KW"/>
</dbReference>
<dbReference type="GO" id="GO:0005634">
    <property type="term" value="C:nucleus"/>
    <property type="evidence" value="ECO:0007669"/>
    <property type="project" value="TreeGrafter"/>
</dbReference>
<dbReference type="InterPro" id="IPR055315">
    <property type="entry name" value="Cramped-like"/>
</dbReference>
<dbReference type="Gene3D" id="1.10.10.60">
    <property type="entry name" value="Homeodomain-like"/>
    <property type="match status" value="1"/>
</dbReference>
<feature type="region of interest" description="Disordered" evidence="3">
    <location>
        <begin position="578"/>
        <end position="621"/>
    </location>
</feature>
<feature type="compositionally biased region" description="Basic and acidic residues" evidence="3">
    <location>
        <begin position="521"/>
        <end position="536"/>
    </location>
</feature>
<evidence type="ECO:0000313" key="5">
    <source>
        <dbReference type="Proteomes" id="UP001142055"/>
    </source>
</evidence>
<evidence type="ECO:0000256" key="1">
    <source>
        <dbReference type="ARBA" id="ARBA00023125"/>
    </source>
</evidence>